<protein>
    <submittedName>
        <fullName evidence="1">Middle expressed protein 1</fullName>
    </submittedName>
</protein>
<evidence type="ECO:0000313" key="1">
    <source>
        <dbReference type="EMBL" id="ALM63666.1"/>
    </source>
</evidence>
<dbReference type="Proteomes" id="UP000224954">
    <property type="component" value="Segment"/>
</dbReference>
<reference evidence="1 2" key="1">
    <citation type="journal article" date="2016" name="Sci. Rep.">
        <title>Comparative genomics and functional analysis of the 936 group of lactococcal Siphoviridae phages.</title>
        <authorList>
            <person name="Murphy J."/>
            <person name="Bottacini F."/>
            <person name="Mahony J."/>
            <person name="Kelleher P."/>
            <person name="Neve H."/>
            <person name="Zomer A."/>
            <person name="Nauta A."/>
            <person name="van Sinderen D."/>
        </authorList>
    </citation>
    <scope>NUCLEOTIDE SEQUENCE [LARGE SCALE GENOMIC DNA]</scope>
</reference>
<gene>
    <name evidence="1" type="ORF">PhiF17_53</name>
</gene>
<organism evidence="1 2">
    <name type="scientific">Lactococcus phage 936 group phage PhiF.17</name>
    <dbReference type="NCBI Taxonomy" id="1636577"/>
    <lineage>
        <taxon>Viruses</taxon>
        <taxon>Duplodnaviria</taxon>
        <taxon>Heunggongvirae</taxon>
        <taxon>Uroviricota</taxon>
        <taxon>Caudoviricetes</taxon>
        <taxon>Skunavirus</taxon>
        <taxon>Skunavirus F0139</taxon>
    </lineage>
</organism>
<dbReference type="EMBL" id="KP793113">
    <property type="protein sequence ID" value="ALM63666.1"/>
    <property type="molecule type" value="Genomic_DNA"/>
</dbReference>
<evidence type="ECO:0000313" key="2">
    <source>
        <dbReference type="Proteomes" id="UP000224954"/>
    </source>
</evidence>
<accession>A0A126HAQ5</accession>
<name>A0A126HAQ5_9CAUD</name>
<proteinExistence type="predicted"/>
<sequence length="75" mass="8432">MPTKSSIAYITEDNTTPKSGYAIINTEVKRGKQMTEEQLLFKQETLSEVDFNEFLLNAVECGLINLDTALIFKGE</sequence>